<proteinExistence type="predicted"/>
<accession>A0ABN3S7Q2</accession>
<dbReference type="RefSeq" id="WP_346149568.1">
    <property type="nucleotide sequence ID" value="NZ_BAAATE010000012.1"/>
</dbReference>
<evidence type="ECO:0008006" key="3">
    <source>
        <dbReference type="Google" id="ProtNLM"/>
    </source>
</evidence>
<name>A0ABN3S7Q2_9ACTN</name>
<sequence>MRSVEHGNLIDDSSVELFLRKDAFLVPTLVTYWALKEEGMAFGLPEASW</sequence>
<protein>
    <recommendedName>
        <fullName evidence="3">DUF397 domain-containing protein</fullName>
    </recommendedName>
</protein>
<reference evidence="1 2" key="1">
    <citation type="journal article" date="2019" name="Int. J. Syst. Evol. Microbiol.">
        <title>The Global Catalogue of Microorganisms (GCM) 10K type strain sequencing project: providing services to taxonomists for standard genome sequencing and annotation.</title>
        <authorList>
            <consortium name="The Broad Institute Genomics Platform"/>
            <consortium name="The Broad Institute Genome Sequencing Center for Infectious Disease"/>
            <person name="Wu L."/>
            <person name="Ma J."/>
        </authorList>
    </citation>
    <scope>NUCLEOTIDE SEQUENCE [LARGE SCALE GENOMIC DNA]</scope>
    <source>
        <strain evidence="1 2">JCM 6835</strain>
    </source>
</reference>
<dbReference type="InterPro" id="IPR032466">
    <property type="entry name" value="Metal_Hydrolase"/>
</dbReference>
<evidence type="ECO:0000313" key="2">
    <source>
        <dbReference type="Proteomes" id="UP001501666"/>
    </source>
</evidence>
<comment type="caution">
    <text evidence="1">The sequence shown here is derived from an EMBL/GenBank/DDBJ whole genome shotgun (WGS) entry which is preliminary data.</text>
</comment>
<dbReference type="SUPFAM" id="SSF51556">
    <property type="entry name" value="Metallo-dependent hydrolases"/>
    <property type="match status" value="1"/>
</dbReference>
<dbReference type="Proteomes" id="UP001501666">
    <property type="component" value="Unassembled WGS sequence"/>
</dbReference>
<gene>
    <name evidence="1" type="ORF">GCM10010412_047900</name>
</gene>
<organism evidence="1 2">
    <name type="scientific">Nonomuraea recticatena</name>
    <dbReference type="NCBI Taxonomy" id="46178"/>
    <lineage>
        <taxon>Bacteria</taxon>
        <taxon>Bacillati</taxon>
        <taxon>Actinomycetota</taxon>
        <taxon>Actinomycetes</taxon>
        <taxon>Streptosporangiales</taxon>
        <taxon>Streptosporangiaceae</taxon>
        <taxon>Nonomuraea</taxon>
    </lineage>
</organism>
<keyword evidence="2" id="KW-1185">Reference proteome</keyword>
<dbReference type="Gene3D" id="3.20.20.140">
    <property type="entry name" value="Metal-dependent hydrolases"/>
    <property type="match status" value="1"/>
</dbReference>
<evidence type="ECO:0000313" key="1">
    <source>
        <dbReference type="EMBL" id="GAA2669392.1"/>
    </source>
</evidence>
<dbReference type="EMBL" id="BAAATE010000012">
    <property type="protein sequence ID" value="GAA2669392.1"/>
    <property type="molecule type" value="Genomic_DNA"/>
</dbReference>